<sequence>MTFLTVQSKAEDWLRIIWAVLSNCLRGNERRSFILRTSPASDESNHRRRRLMSNYRAGINLLLFRQLLADLPLNAPIALRDARWLLKIKWAA</sequence>
<evidence type="ECO:0000313" key="1">
    <source>
        <dbReference type="EMBL" id="KAB1075470.1"/>
    </source>
</evidence>
<comment type="caution">
    <text evidence="1">The sequence shown here is derived from an EMBL/GenBank/DDBJ whole genome shotgun (WGS) entry which is preliminary data.</text>
</comment>
<dbReference type="RefSeq" id="WP_150961482.1">
    <property type="nucleotide sequence ID" value="NZ_VZZJ01000002.1"/>
</dbReference>
<dbReference type="EMBL" id="VZZJ01000002">
    <property type="protein sequence ID" value="KAB1075470.1"/>
    <property type="molecule type" value="Genomic_DNA"/>
</dbReference>
<keyword evidence="2" id="KW-1185">Reference proteome</keyword>
<reference evidence="1 2" key="1">
    <citation type="submission" date="2019-09" db="EMBL/GenBank/DDBJ databases">
        <title>YIM 132548 draft genome.</title>
        <authorList>
            <person name="Jiang L."/>
        </authorList>
    </citation>
    <scope>NUCLEOTIDE SEQUENCE [LARGE SCALE GENOMIC DNA]</scope>
    <source>
        <strain evidence="1 2">YIM 132548</strain>
    </source>
</reference>
<proteinExistence type="predicted"/>
<evidence type="ECO:0000313" key="2">
    <source>
        <dbReference type="Proteomes" id="UP000441523"/>
    </source>
</evidence>
<protein>
    <recommendedName>
        <fullName evidence="3">Transposase</fullName>
    </recommendedName>
</protein>
<dbReference type="AlphaFoldDB" id="A0A6N6MUN8"/>
<organism evidence="1 2">
    <name type="scientific">Methylobacterium planeticum</name>
    <dbReference type="NCBI Taxonomy" id="2615211"/>
    <lineage>
        <taxon>Bacteria</taxon>
        <taxon>Pseudomonadati</taxon>
        <taxon>Pseudomonadota</taxon>
        <taxon>Alphaproteobacteria</taxon>
        <taxon>Hyphomicrobiales</taxon>
        <taxon>Methylobacteriaceae</taxon>
        <taxon>Methylobacterium</taxon>
    </lineage>
</organism>
<dbReference type="Proteomes" id="UP000441523">
    <property type="component" value="Unassembled WGS sequence"/>
</dbReference>
<gene>
    <name evidence="1" type="ORF">F6X51_01925</name>
</gene>
<accession>A0A6N6MUN8</accession>
<name>A0A6N6MUN8_9HYPH</name>
<evidence type="ECO:0008006" key="3">
    <source>
        <dbReference type="Google" id="ProtNLM"/>
    </source>
</evidence>